<dbReference type="Gene3D" id="3.30.565.10">
    <property type="entry name" value="Histidine kinase-like ATPase, C-terminal domain"/>
    <property type="match status" value="1"/>
</dbReference>
<evidence type="ECO:0000256" key="8">
    <source>
        <dbReference type="ARBA" id="ARBA00023026"/>
    </source>
</evidence>
<dbReference type="RefSeq" id="WP_135622932.1">
    <property type="nucleotide sequence ID" value="NZ_RQGD01000020.1"/>
</dbReference>
<feature type="domain" description="PAC" evidence="13">
    <location>
        <begin position="212"/>
        <end position="271"/>
    </location>
</feature>
<evidence type="ECO:0000256" key="2">
    <source>
        <dbReference type="ARBA" id="ARBA00012438"/>
    </source>
</evidence>
<dbReference type="SUPFAM" id="SSF55785">
    <property type="entry name" value="PYP-like sensor domain (PAS domain)"/>
    <property type="match status" value="2"/>
</dbReference>
<dbReference type="PROSITE" id="PS50112">
    <property type="entry name" value="PAS"/>
    <property type="match status" value="2"/>
</dbReference>
<feature type="domain" description="PAS" evidence="12">
    <location>
        <begin position="272"/>
        <end position="351"/>
    </location>
</feature>
<keyword evidence="6" id="KW-0418">Kinase</keyword>
<dbReference type="InterPro" id="IPR003594">
    <property type="entry name" value="HATPase_dom"/>
</dbReference>
<dbReference type="Proteomes" id="UP000297693">
    <property type="component" value="Unassembled WGS sequence"/>
</dbReference>
<feature type="domain" description="Histidine kinase" evidence="10">
    <location>
        <begin position="408"/>
        <end position="602"/>
    </location>
</feature>
<dbReference type="InterPro" id="IPR035965">
    <property type="entry name" value="PAS-like_dom_sf"/>
</dbReference>
<keyword evidence="7" id="KW-0067">ATP-binding</keyword>
<sequence>MMQKKILIIEEEQSVASVHWEFLTQNGFLVSHVSSRKEALSELNDTKKRVDLLLIKIGTRNAGFETAKEIQTRDSIPTLFLISDDIIGLDEKWQNLSCFGILSHDVSISVLIASINMALRQHARSLEQETKMKVLEEKSNLIESILDCSGDFIFVKDRELRTILCNEMVAKSVGRTRKELYGHNDLENGAALELVKGNPAKGIRGWEEDDKEALSGKIVRNSSDYVYTDGKVHIYDSIKRPLRNEENEIIGILGISRDITEQRRSEELLKESETKYRSLFNEMTNGLALHEVILDADGLPIDYKLLSINPAFETIIGKNRELLIGKSVNEVMPALYAERFYEYGNVALNGKSIKFESFIQELGKYISTIVYSYQKGFFATIIEDITENKKFELELQDTIKSRNLLLKEFQHRVKNNLISISMLLGIQLDHLSENNEARRAILNSKLRINSISAIYDQLTYSDNLEKVDLQLYIKDLVKSTLDTFTTGNVEMHFLESSESIELDLSQTIPLGLIINELLTNAIKYAYPKDKKGAVQIHIEKSGERLTIGIFDDGIGLPPEFKLEEATSMGLNLVYLLAGQLGASLEMINQNGTKFSLQMKLDS</sequence>
<dbReference type="Gene3D" id="3.40.50.2300">
    <property type="match status" value="1"/>
</dbReference>
<dbReference type="GO" id="GO:0004673">
    <property type="term" value="F:protein histidine kinase activity"/>
    <property type="evidence" value="ECO:0007669"/>
    <property type="project" value="UniProtKB-EC"/>
</dbReference>
<evidence type="ECO:0000259" key="11">
    <source>
        <dbReference type="PROSITE" id="PS50110"/>
    </source>
</evidence>
<comment type="caution">
    <text evidence="9">Lacks conserved residue(s) required for the propagation of feature annotation.</text>
</comment>
<dbReference type="Pfam" id="PF02518">
    <property type="entry name" value="HATPase_c"/>
    <property type="match status" value="1"/>
</dbReference>
<evidence type="ECO:0000313" key="15">
    <source>
        <dbReference type="Proteomes" id="UP000297693"/>
    </source>
</evidence>
<reference evidence="14" key="1">
    <citation type="journal article" date="2019" name="PLoS Negl. Trop. Dis.">
        <title>Revisiting the worldwide diversity of Leptospira species in the environment.</title>
        <authorList>
            <person name="Vincent A.T."/>
            <person name="Schiettekatte O."/>
            <person name="Bourhy P."/>
            <person name="Veyrier F.J."/>
            <person name="Picardeau M."/>
        </authorList>
    </citation>
    <scope>NUCLEOTIDE SEQUENCE [LARGE SCALE GENOMIC DNA]</scope>
    <source>
        <strain evidence="14">201702476</strain>
    </source>
</reference>
<dbReference type="InterPro" id="IPR001789">
    <property type="entry name" value="Sig_transdc_resp-reg_receiver"/>
</dbReference>
<proteinExistence type="predicted"/>
<dbReference type="OrthoDB" id="9808408at2"/>
<dbReference type="PROSITE" id="PS50113">
    <property type="entry name" value="PAC"/>
    <property type="match status" value="1"/>
</dbReference>
<dbReference type="Gene3D" id="3.30.450.20">
    <property type="entry name" value="PAS domain"/>
    <property type="match status" value="2"/>
</dbReference>
<dbReference type="NCBIfam" id="TIGR00229">
    <property type="entry name" value="sensory_box"/>
    <property type="match status" value="2"/>
</dbReference>
<dbReference type="PANTHER" id="PTHR41523">
    <property type="entry name" value="TWO-COMPONENT SYSTEM SENSOR PROTEIN"/>
    <property type="match status" value="1"/>
</dbReference>
<evidence type="ECO:0000256" key="9">
    <source>
        <dbReference type="PROSITE-ProRule" id="PRU00169"/>
    </source>
</evidence>
<keyword evidence="3" id="KW-0597">Phosphoprotein</keyword>
<dbReference type="InterPro" id="IPR000700">
    <property type="entry name" value="PAS-assoc_C"/>
</dbReference>
<dbReference type="Pfam" id="PF07568">
    <property type="entry name" value="HisKA_2"/>
    <property type="match status" value="1"/>
</dbReference>
<evidence type="ECO:0000256" key="4">
    <source>
        <dbReference type="ARBA" id="ARBA00022679"/>
    </source>
</evidence>
<comment type="catalytic activity">
    <reaction evidence="1">
        <text>ATP + protein L-histidine = ADP + protein N-phospho-L-histidine.</text>
        <dbReference type="EC" id="2.7.13.3"/>
    </reaction>
</comment>
<dbReference type="InterPro" id="IPR000014">
    <property type="entry name" value="PAS"/>
</dbReference>
<keyword evidence="5" id="KW-0547">Nucleotide-binding</keyword>
<gene>
    <name evidence="14" type="ORF">EHQ58_05820</name>
</gene>
<dbReference type="AlphaFoldDB" id="A0A4R9K541"/>
<feature type="domain" description="PAS" evidence="12">
    <location>
        <begin position="138"/>
        <end position="186"/>
    </location>
</feature>
<evidence type="ECO:0000256" key="7">
    <source>
        <dbReference type="ARBA" id="ARBA00022840"/>
    </source>
</evidence>
<evidence type="ECO:0000259" key="10">
    <source>
        <dbReference type="PROSITE" id="PS50109"/>
    </source>
</evidence>
<dbReference type="PANTHER" id="PTHR41523:SF8">
    <property type="entry name" value="ETHYLENE RESPONSE SENSOR PROTEIN"/>
    <property type="match status" value="1"/>
</dbReference>
<dbReference type="EC" id="2.7.13.3" evidence="2"/>
<name>A0A4R9K541_9LEPT</name>
<evidence type="ECO:0000256" key="6">
    <source>
        <dbReference type="ARBA" id="ARBA00022777"/>
    </source>
</evidence>
<evidence type="ECO:0000259" key="12">
    <source>
        <dbReference type="PROSITE" id="PS50112"/>
    </source>
</evidence>
<dbReference type="GO" id="GO:0005524">
    <property type="term" value="F:ATP binding"/>
    <property type="evidence" value="ECO:0007669"/>
    <property type="project" value="UniProtKB-KW"/>
</dbReference>
<dbReference type="InterPro" id="IPR005467">
    <property type="entry name" value="His_kinase_dom"/>
</dbReference>
<dbReference type="CDD" id="cd00130">
    <property type="entry name" value="PAS"/>
    <property type="match status" value="1"/>
</dbReference>
<evidence type="ECO:0000313" key="14">
    <source>
        <dbReference type="EMBL" id="TGL61292.1"/>
    </source>
</evidence>
<dbReference type="Pfam" id="PF08448">
    <property type="entry name" value="PAS_4"/>
    <property type="match status" value="1"/>
</dbReference>
<dbReference type="EMBL" id="RQGD01000020">
    <property type="protein sequence ID" value="TGL61292.1"/>
    <property type="molecule type" value="Genomic_DNA"/>
</dbReference>
<evidence type="ECO:0000256" key="3">
    <source>
        <dbReference type="ARBA" id="ARBA00022553"/>
    </source>
</evidence>
<dbReference type="Pfam" id="PF13188">
    <property type="entry name" value="PAS_8"/>
    <property type="match status" value="1"/>
</dbReference>
<dbReference type="PROSITE" id="PS50110">
    <property type="entry name" value="RESPONSE_REGULATORY"/>
    <property type="match status" value="1"/>
</dbReference>
<dbReference type="SMART" id="SM00387">
    <property type="entry name" value="HATPase_c"/>
    <property type="match status" value="1"/>
</dbReference>
<comment type="caution">
    <text evidence="14">The sequence shown here is derived from an EMBL/GenBank/DDBJ whole genome shotgun (WGS) entry which is preliminary data.</text>
</comment>
<keyword evidence="4" id="KW-0808">Transferase</keyword>
<dbReference type="InterPro" id="IPR013656">
    <property type="entry name" value="PAS_4"/>
</dbReference>
<dbReference type="SUPFAM" id="SSF52172">
    <property type="entry name" value="CheY-like"/>
    <property type="match status" value="1"/>
</dbReference>
<dbReference type="PROSITE" id="PS50109">
    <property type="entry name" value="HIS_KIN"/>
    <property type="match status" value="1"/>
</dbReference>
<evidence type="ECO:0000256" key="5">
    <source>
        <dbReference type="ARBA" id="ARBA00022741"/>
    </source>
</evidence>
<dbReference type="GO" id="GO:0000160">
    <property type="term" value="P:phosphorelay signal transduction system"/>
    <property type="evidence" value="ECO:0007669"/>
    <property type="project" value="InterPro"/>
</dbReference>
<dbReference type="SUPFAM" id="SSF55874">
    <property type="entry name" value="ATPase domain of HSP90 chaperone/DNA topoisomerase II/histidine kinase"/>
    <property type="match status" value="1"/>
</dbReference>
<protein>
    <recommendedName>
        <fullName evidence="2">histidine kinase</fullName>
        <ecNumber evidence="2">2.7.13.3</ecNumber>
    </recommendedName>
</protein>
<keyword evidence="15" id="KW-1185">Reference proteome</keyword>
<dbReference type="InterPro" id="IPR011006">
    <property type="entry name" value="CheY-like_superfamily"/>
</dbReference>
<keyword evidence="8" id="KW-0843">Virulence</keyword>
<feature type="domain" description="Response regulatory" evidence="11">
    <location>
        <begin position="5"/>
        <end position="119"/>
    </location>
</feature>
<accession>A0A4R9K541</accession>
<evidence type="ECO:0000259" key="13">
    <source>
        <dbReference type="PROSITE" id="PS50113"/>
    </source>
</evidence>
<dbReference type="InterPro" id="IPR011495">
    <property type="entry name" value="Sig_transdc_His_kin_sub2_dim/P"/>
</dbReference>
<organism evidence="14 15">
    <name type="scientific">Leptospira ognonensis</name>
    <dbReference type="NCBI Taxonomy" id="2484945"/>
    <lineage>
        <taxon>Bacteria</taxon>
        <taxon>Pseudomonadati</taxon>
        <taxon>Spirochaetota</taxon>
        <taxon>Spirochaetia</taxon>
        <taxon>Leptospirales</taxon>
        <taxon>Leptospiraceae</taxon>
        <taxon>Leptospira</taxon>
    </lineage>
</organism>
<dbReference type="SMART" id="SM00091">
    <property type="entry name" value="PAS"/>
    <property type="match status" value="2"/>
</dbReference>
<dbReference type="InterPro" id="IPR036890">
    <property type="entry name" value="HATPase_C_sf"/>
</dbReference>
<evidence type="ECO:0000256" key="1">
    <source>
        <dbReference type="ARBA" id="ARBA00000085"/>
    </source>
</evidence>